<organism evidence="1 2">
    <name type="scientific">Anaplasma phagocytophilum str. CRT53-1</name>
    <dbReference type="NCBI Taxonomy" id="1359157"/>
    <lineage>
        <taxon>Bacteria</taxon>
        <taxon>Pseudomonadati</taxon>
        <taxon>Pseudomonadota</taxon>
        <taxon>Alphaproteobacteria</taxon>
        <taxon>Rickettsiales</taxon>
        <taxon>Anaplasmataceae</taxon>
        <taxon>Anaplasma</taxon>
        <taxon>phagocytophilum group</taxon>
    </lineage>
</organism>
<gene>
    <name evidence="1" type="ORF">APHCRT_1230</name>
</gene>
<proteinExistence type="predicted"/>
<dbReference type="AlphaFoldDB" id="A0A0F3PXA9"/>
<evidence type="ECO:0000313" key="1">
    <source>
        <dbReference type="EMBL" id="KJV83819.1"/>
    </source>
</evidence>
<accession>A0A0F3PXA9</accession>
<dbReference type="EMBL" id="LAOD01000025">
    <property type="protein sequence ID" value="KJV83819.1"/>
    <property type="molecule type" value="Genomic_DNA"/>
</dbReference>
<protein>
    <submittedName>
        <fullName evidence="1">Uncharacterized protein</fullName>
    </submittedName>
</protein>
<dbReference type="Proteomes" id="UP000033722">
    <property type="component" value="Unassembled WGS sequence"/>
</dbReference>
<evidence type="ECO:0000313" key="2">
    <source>
        <dbReference type="Proteomes" id="UP000033722"/>
    </source>
</evidence>
<comment type="caution">
    <text evidence="1">The sequence shown here is derived from an EMBL/GenBank/DDBJ whole genome shotgun (WGS) entry which is preliminary data.</text>
</comment>
<reference evidence="1 2" key="1">
    <citation type="submission" date="2015-01" db="EMBL/GenBank/DDBJ databases">
        <title>Genome Sequencing of Rickettsiales.</title>
        <authorList>
            <person name="Daugherty S.C."/>
            <person name="Su Q."/>
            <person name="Abolude K."/>
            <person name="Beier-Sexton M."/>
            <person name="Carlyon J.A."/>
            <person name="Carter R."/>
            <person name="Day N.P."/>
            <person name="Dumler S.J."/>
            <person name="Dyachenko V."/>
            <person name="Godinez A."/>
            <person name="Kurtti T.J."/>
            <person name="Lichay M."/>
            <person name="Mullins K.E."/>
            <person name="Ott S."/>
            <person name="Pappas-Brown V."/>
            <person name="Paris D.H."/>
            <person name="Patel P."/>
            <person name="Richards A.L."/>
            <person name="Sadzewicz L."/>
            <person name="Sears K."/>
            <person name="Seidman D."/>
            <person name="Sengamalay N."/>
            <person name="Stenos J."/>
            <person name="Tallon L.J."/>
            <person name="Vincent G."/>
            <person name="Fraser C.M."/>
            <person name="Munderloh U."/>
            <person name="Dunning-Hotopp J.C."/>
        </authorList>
    </citation>
    <scope>NUCLEOTIDE SEQUENCE [LARGE SCALE GENOMIC DNA]</scope>
    <source>
        <strain evidence="1 2">CRT53-1</strain>
    </source>
</reference>
<dbReference type="RefSeq" id="WP_021799854.1">
    <property type="nucleotide sequence ID" value="NZ_LAOD01000025.1"/>
</dbReference>
<name>A0A0F3PXA9_ANAPH</name>
<dbReference type="PATRIC" id="fig|1359157.3.peg.1072"/>
<sequence length="48" mass="5502">MTRGTRACFAYAREKKAIGGPVVCEEDCNYIDASAWYEFCLMDERFIA</sequence>